<feature type="domain" description="Glycosyltransferase 2-like" evidence="3">
    <location>
        <begin position="129"/>
        <end position="244"/>
    </location>
</feature>
<dbReference type="InterPro" id="IPR001296">
    <property type="entry name" value="Glyco_trans_1"/>
</dbReference>
<keyword evidence="1 4" id="KW-0808">Transferase</keyword>
<evidence type="ECO:0000259" key="2">
    <source>
        <dbReference type="Pfam" id="PF00534"/>
    </source>
</evidence>
<feature type="domain" description="Glycosyl transferase family 1" evidence="2">
    <location>
        <begin position="643"/>
        <end position="808"/>
    </location>
</feature>
<evidence type="ECO:0000313" key="5">
    <source>
        <dbReference type="Proteomes" id="UP000262073"/>
    </source>
</evidence>
<sequence length="1278" mass="145649">MNFVDLIYKSLASNDSDAALDSCLKAIEVNPEIYIYYELIVKIYLEVGQLNQVKKWAVIGLDKKPDSVYLQCIKDKVAIKDSLSDSYNIVGQYFRYPISEKNRFFEFGRRVESRDITSDTSIDNRPLVTVVTALYNNKTTLERCLQSVKDQTYKNIEHIVIDGGSDSPTIAILNKFQDSLEYVISEPDKGIYDAMNKGITLANGEFICVLNSDDFYDLEHIETLVEDILNTESDVIYSNFKVDNKPVISSANVDDGIFFGNLNSNHASFLVHKKVYDTVGLYDLNYRLISDIDWIGRAVRYGVKFKKNNSFGFNFFTGGASSGIDKKRKELMQSEIIRYYKTHSPFLSEKDCIDIYNFRFLSPNASNLNALIDKYRYNGPFIHRLKSYVYGCLTLRDNFRLSRGKSSTVFPFLVELAKKLEINKNAIKMETSYGCFSELLLHIDKVIDGLKNQKQFGAKVLLHYAFRFSSPSETFIYDFVNRHNCGKKYVSLVLCDERVLDKQRPFVATLQVDWAKLRPEVRDQIYRYIFERLAPDVLVSHFALNDWKIKQRLSKLDISIPTVSMTHGIDVFTLSEKSDYRDFFLNEYSGKKKSRLTTVSKFLYDKLVSFGIKEANLDLIHNAANSKFLNSRVDRSRQREVLNILSVGRCIEWKGHDDLIHAINILKSEFKLDCNLTIVYGMQDGCLPALKILTKNMGLHDAVKFIDFVNFDENPWFYNQFDIYVQASRYSTDEEPRTETFGVAALEAIYAGLPIVVTDAGGLPSVVGYESGFSRIAKAANPTSLADNIYSLATDESFTQSNIEYANERFKTFSAEAQSRLFDQTIAKLLNSCKVAIFSSNTIQGAGYAAYRLLQSLRYHSQIDPILFTPDRTHAANKFVSVIAHPNGSQGDWRFYQSKNNSRPGMTVFSYNQPILSNEYLNKIVSGYDIVNLHWIARFLSVENIAYLSWLDKPLVLTIRDMYHLSGGCHFFHGCKKWTKSCSSCPQLYDDIGDITNQTLSFKKENYNFNNITIVVLSSHTKKIVENSIFKECNIVKIPNSIEVNVFKPDYKNLVRKKFGIDETTKVIGYVPSFQSDVKGFEEAIDVLNSLYESDLYSADTVVLLLGRSESAKERIKFRCISAGYIGNNDDLALHYSAMDVLLVPSLEETFSNTTAEAISCGTPVIGFKTGAIPELAVQGISGYSVNVGDTKAMLEKLLSYLNSEGLNRETVREFAKCTLTMDVQARAYQNLFYQLLFQRNKTWIQEKESISRHTVGQYDYTHLNNFVKRTELESGNL</sequence>
<dbReference type="PANTHER" id="PTHR46401">
    <property type="entry name" value="GLYCOSYLTRANSFERASE WBBK-RELATED"/>
    <property type="match status" value="1"/>
</dbReference>
<keyword evidence="5" id="KW-1185">Reference proteome</keyword>
<evidence type="ECO:0000313" key="4">
    <source>
        <dbReference type="EMBL" id="AXR07850.1"/>
    </source>
</evidence>
<evidence type="ECO:0000256" key="1">
    <source>
        <dbReference type="ARBA" id="ARBA00022679"/>
    </source>
</evidence>
<dbReference type="Gene3D" id="3.40.50.2000">
    <property type="entry name" value="Glycogen Phosphorylase B"/>
    <property type="match status" value="4"/>
</dbReference>
<dbReference type="EMBL" id="CP031769">
    <property type="protein sequence ID" value="AXR07850.1"/>
    <property type="molecule type" value="Genomic_DNA"/>
</dbReference>
<accession>A0A346NQP3</accession>
<dbReference type="SUPFAM" id="SSF53448">
    <property type="entry name" value="Nucleotide-diphospho-sugar transferases"/>
    <property type="match status" value="1"/>
</dbReference>
<dbReference type="AlphaFoldDB" id="A0A346NQP3"/>
<dbReference type="Gene3D" id="3.90.550.10">
    <property type="entry name" value="Spore Coat Polysaccharide Biosynthesis Protein SpsA, Chain A"/>
    <property type="match status" value="1"/>
</dbReference>
<dbReference type="InterPro" id="IPR001173">
    <property type="entry name" value="Glyco_trans_2-like"/>
</dbReference>
<reference evidence="4 5" key="1">
    <citation type="submission" date="2018-08" db="EMBL/GenBank/DDBJ databases">
        <title>Salinimonas sediminis sp. nov., a piezophilic bacterium isolated from a deep-sea sediment sample from the New Britain Trench.</title>
        <authorList>
            <person name="Cao J."/>
        </authorList>
    </citation>
    <scope>NUCLEOTIDE SEQUENCE [LARGE SCALE GENOMIC DNA]</scope>
    <source>
        <strain evidence="4 5">N102</strain>
    </source>
</reference>
<dbReference type="InterPro" id="IPR029044">
    <property type="entry name" value="Nucleotide-diphossugar_trans"/>
</dbReference>
<dbReference type="CDD" id="cd06433">
    <property type="entry name" value="GT_2_WfgS_like"/>
    <property type="match status" value="1"/>
</dbReference>
<dbReference type="Pfam" id="PF00534">
    <property type="entry name" value="Glycos_transf_1"/>
    <property type="match status" value="1"/>
</dbReference>
<dbReference type="PANTHER" id="PTHR46401:SF2">
    <property type="entry name" value="GLYCOSYLTRANSFERASE WBBK-RELATED"/>
    <property type="match status" value="1"/>
</dbReference>
<evidence type="ECO:0000259" key="3">
    <source>
        <dbReference type="Pfam" id="PF00535"/>
    </source>
</evidence>
<dbReference type="KEGG" id="salm:D0Y50_16690"/>
<dbReference type="Proteomes" id="UP000262073">
    <property type="component" value="Chromosome"/>
</dbReference>
<gene>
    <name evidence="4" type="ORF">D0Y50_16690</name>
</gene>
<dbReference type="RefSeq" id="WP_117318106.1">
    <property type="nucleotide sequence ID" value="NZ_CP031769.1"/>
</dbReference>
<organism evidence="4 5">
    <name type="scientific">Salinimonas sediminis</name>
    <dbReference type="NCBI Taxonomy" id="2303538"/>
    <lineage>
        <taxon>Bacteria</taxon>
        <taxon>Pseudomonadati</taxon>
        <taxon>Pseudomonadota</taxon>
        <taxon>Gammaproteobacteria</taxon>
        <taxon>Alteromonadales</taxon>
        <taxon>Alteromonadaceae</taxon>
        <taxon>Alteromonas/Salinimonas group</taxon>
        <taxon>Salinimonas</taxon>
    </lineage>
</organism>
<dbReference type="Pfam" id="PF00535">
    <property type="entry name" value="Glycos_transf_2"/>
    <property type="match status" value="1"/>
</dbReference>
<dbReference type="GO" id="GO:0009103">
    <property type="term" value="P:lipopolysaccharide biosynthetic process"/>
    <property type="evidence" value="ECO:0007669"/>
    <property type="project" value="TreeGrafter"/>
</dbReference>
<proteinExistence type="predicted"/>
<dbReference type="CDD" id="cd03801">
    <property type="entry name" value="GT4_PimA-like"/>
    <property type="match status" value="1"/>
</dbReference>
<dbReference type="SUPFAM" id="SSF53756">
    <property type="entry name" value="UDP-Glycosyltransferase/glycogen phosphorylase"/>
    <property type="match status" value="2"/>
</dbReference>
<protein>
    <submittedName>
        <fullName evidence="4">Glycosyltransferase</fullName>
    </submittedName>
</protein>
<dbReference type="Pfam" id="PF13692">
    <property type="entry name" value="Glyco_trans_1_4"/>
    <property type="match status" value="1"/>
</dbReference>
<dbReference type="GO" id="GO:0016757">
    <property type="term" value="F:glycosyltransferase activity"/>
    <property type="evidence" value="ECO:0007669"/>
    <property type="project" value="InterPro"/>
</dbReference>
<dbReference type="OrthoDB" id="396512at2"/>
<name>A0A346NQP3_9ALTE</name>